<dbReference type="EMBL" id="CP048222">
    <property type="protein sequence ID" value="QHT68176.1"/>
    <property type="molecule type" value="Genomic_DNA"/>
</dbReference>
<dbReference type="Proteomes" id="UP000480178">
    <property type="component" value="Chromosome"/>
</dbReference>
<accession>A0A6C0GJF7</accession>
<reference evidence="1 2" key="1">
    <citation type="submission" date="2020-01" db="EMBL/GenBank/DDBJ databases">
        <authorList>
            <person name="Kim M.K."/>
        </authorList>
    </citation>
    <scope>NUCLEOTIDE SEQUENCE [LARGE SCALE GENOMIC DNA]</scope>
    <source>
        <strain evidence="1 2">172606-1</strain>
    </source>
</reference>
<name>A0A6C0GJF7_9BACT</name>
<proteinExistence type="predicted"/>
<dbReference type="KEGG" id="rhoz:GXP67_16770"/>
<sequence length="102" mass="12093">MINYNFIKTYDSIIKSYQRLQTSVADLIKASGTRHQEIWDKLGFKKDTFYRRLRLHDWSSKEMQVMIPFLVKKVKKSDPELYEQIVNEPVVDSNGKLTPEPQ</sequence>
<evidence type="ECO:0000313" key="2">
    <source>
        <dbReference type="Proteomes" id="UP000480178"/>
    </source>
</evidence>
<evidence type="ECO:0000313" key="1">
    <source>
        <dbReference type="EMBL" id="QHT68176.1"/>
    </source>
</evidence>
<organism evidence="1 2">
    <name type="scientific">Rhodocytophaga rosea</name>
    <dbReference type="NCBI Taxonomy" id="2704465"/>
    <lineage>
        <taxon>Bacteria</taxon>
        <taxon>Pseudomonadati</taxon>
        <taxon>Bacteroidota</taxon>
        <taxon>Cytophagia</taxon>
        <taxon>Cytophagales</taxon>
        <taxon>Rhodocytophagaceae</taxon>
        <taxon>Rhodocytophaga</taxon>
    </lineage>
</organism>
<dbReference type="AlphaFoldDB" id="A0A6C0GJF7"/>
<gene>
    <name evidence="1" type="ORF">GXP67_16770</name>
</gene>
<protein>
    <submittedName>
        <fullName evidence="1">Uncharacterized protein</fullName>
    </submittedName>
</protein>
<dbReference type="RefSeq" id="WP_162444194.1">
    <property type="nucleotide sequence ID" value="NZ_CP048222.1"/>
</dbReference>
<keyword evidence="2" id="KW-1185">Reference proteome</keyword>